<dbReference type="PANTHER" id="PTHR13031:SF0">
    <property type="entry name" value="RIBONUCLEASE P PROTEIN SUBUNIT P30"/>
    <property type="match status" value="1"/>
</dbReference>
<dbReference type="EMBL" id="MU007012">
    <property type="protein sequence ID" value="KAF2435737.1"/>
    <property type="molecule type" value="Genomic_DNA"/>
</dbReference>
<comment type="similarity">
    <text evidence="2">Belongs to the eukaryotic/archaeal RNase P protein component 3 family.</text>
</comment>
<protein>
    <submittedName>
        <fullName evidence="4">PHP domain-like protein</fullName>
    </submittedName>
</protein>
<dbReference type="PANTHER" id="PTHR13031">
    <property type="entry name" value="RIBONUCLEASE P SUBUNIT P30"/>
    <property type="match status" value="1"/>
</dbReference>
<comment type="subcellular location">
    <subcellularLocation>
        <location evidence="1">Nucleus</location>
    </subcellularLocation>
</comment>
<organism evidence="4 5">
    <name type="scientific">Tothia fuscella</name>
    <dbReference type="NCBI Taxonomy" id="1048955"/>
    <lineage>
        <taxon>Eukaryota</taxon>
        <taxon>Fungi</taxon>
        <taxon>Dikarya</taxon>
        <taxon>Ascomycota</taxon>
        <taxon>Pezizomycotina</taxon>
        <taxon>Dothideomycetes</taxon>
        <taxon>Pleosporomycetidae</taxon>
        <taxon>Venturiales</taxon>
        <taxon>Cylindrosympodiaceae</taxon>
        <taxon>Tothia</taxon>
    </lineage>
</organism>
<accession>A0A9P4P1V4</accession>
<dbReference type="InterPro" id="IPR016195">
    <property type="entry name" value="Pol/histidinol_Pase-like"/>
</dbReference>
<sequence length="323" mass="35855">MYYDLNLLWSPKALELQRNISFLAELGYNVIALNHIQSGKLPADISCPIPATLPFPLPPNVQILRRSTLVVTDTSQNHRIKDFNDASSGYDILAIRPTDEKSFQQACWSLDCDLISLDLTLRYPFHFKHKVLLDAVNRGVRIELCYGPGITSMDKTARKQLIENATAIIRATRGRGIVISSEATSALQCRAPTDIVNLATVWGLGQERGVEALTREARSVVVAAQFKRTSYRGVVDVIYGGEKPIKEKVDKKEKGKQKRKAAEITVDTEANSELEKPLSKTQLKKQAHLARMKAKAEAEALEIETTQNADADVNMAGQETPEI</sequence>
<dbReference type="GO" id="GO:0008033">
    <property type="term" value="P:tRNA processing"/>
    <property type="evidence" value="ECO:0007669"/>
    <property type="project" value="UniProtKB-KW"/>
</dbReference>
<dbReference type="InterPro" id="IPR002738">
    <property type="entry name" value="RNase_P_p30"/>
</dbReference>
<comment type="caution">
    <text evidence="4">The sequence shown here is derived from an EMBL/GenBank/DDBJ whole genome shotgun (WGS) entry which is preliminary data.</text>
</comment>
<dbReference type="Gene3D" id="3.20.20.140">
    <property type="entry name" value="Metal-dependent hydrolases"/>
    <property type="match status" value="1"/>
</dbReference>
<reference evidence="4" key="1">
    <citation type="journal article" date="2020" name="Stud. Mycol.">
        <title>101 Dothideomycetes genomes: a test case for predicting lifestyles and emergence of pathogens.</title>
        <authorList>
            <person name="Haridas S."/>
            <person name="Albert R."/>
            <person name="Binder M."/>
            <person name="Bloem J."/>
            <person name="Labutti K."/>
            <person name="Salamov A."/>
            <person name="Andreopoulos B."/>
            <person name="Baker S."/>
            <person name="Barry K."/>
            <person name="Bills G."/>
            <person name="Bluhm B."/>
            <person name="Cannon C."/>
            <person name="Castanera R."/>
            <person name="Culley D."/>
            <person name="Daum C."/>
            <person name="Ezra D."/>
            <person name="Gonzalez J."/>
            <person name="Henrissat B."/>
            <person name="Kuo A."/>
            <person name="Liang C."/>
            <person name="Lipzen A."/>
            <person name="Lutzoni F."/>
            <person name="Magnuson J."/>
            <person name="Mondo S."/>
            <person name="Nolan M."/>
            <person name="Ohm R."/>
            <person name="Pangilinan J."/>
            <person name="Park H.-J."/>
            <person name="Ramirez L."/>
            <person name="Alfaro M."/>
            <person name="Sun H."/>
            <person name="Tritt A."/>
            <person name="Yoshinaga Y."/>
            <person name="Zwiers L.-H."/>
            <person name="Turgeon B."/>
            <person name="Goodwin S."/>
            <person name="Spatafora J."/>
            <person name="Crous P."/>
            <person name="Grigoriev I."/>
        </authorList>
    </citation>
    <scope>NUCLEOTIDE SEQUENCE</scope>
    <source>
        <strain evidence="4">CBS 130266</strain>
    </source>
</reference>
<dbReference type="OrthoDB" id="17948at2759"/>
<dbReference type="SUPFAM" id="SSF89550">
    <property type="entry name" value="PHP domain-like"/>
    <property type="match status" value="1"/>
</dbReference>
<dbReference type="Proteomes" id="UP000800235">
    <property type="component" value="Unassembled WGS sequence"/>
</dbReference>
<name>A0A9P4P1V4_9PEZI</name>
<evidence type="ECO:0000313" key="5">
    <source>
        <dbReference type="Proteomes" id="UP000800235"/>
    </source>
</evidence>
<evidence type="ECO:0000313" key="4">
    <source>
        <dbReference type="EMBL" id="KAF2435737.1"/>
    </source>
</evidence>
<dbReference type="GO" id="GO:0005655">
    <property type="term" value="C:nucleolar ribonuclease P complex"/>
    <property type="evidence" value="ECO:0007669"/>
    <property type="project" value="TreeGrafter"/>
</dbReference>
<keyword evidence="3" id="KW-0819">tRNA processing</keyword>
<dbReference type="AlphaFoldDB" id="A0A9P4P1V4"/>
<dbReference type="GO" id="GO:0003723">
    <property type="term" value="F:RNA binding"/>
    <property type="evidence" value="ECO:0007669"/>
    <property type="project" value="TreeGrafter"/>
</dbReference>
<dbReference type="Pfam" id="PF01876">
    <property type="entry name" value="RNase_P_p30"/>
    <property type="match status" value="1"/>
</dbReference>
<evidence type="ECO:0000256" key="2">
    <source>
        <dbReference type="ARBA" id="ARBA00007331"/>
    </source>
</evidence>
<keyword evidence="5" id="KW-1185">Reference proteome</keyword>
<proteinExistence type="inferred from homology"/>
<gene>
    <name evidence="4" type="ORF">EJ08DRAFT_287160</name>
</gene>
<evidence type="ECO:0000256" key="3">
    <source>
        <dbReference type="ARBA" id="ARBA00022694"/>
    </source>
</evidence>
<evidence type="ECO:0000256" key="1">
    <source>
        <dbReference type="ARBA" id="ARBA00004123"/>
    </source>
</evidence>